<keyword evidence="4" id="KW-1185">Reference proteome</keyword>
<evidence type="ECO:0000313" key="4">
    <source>
        <dbReference type="Proteomes" id="UP000622707"/>
    </source>
</evidence>
<dbReference type="RefSeq" id="WP_201692575.1">
    <property type="nucleotide sequence ID" value="NZ_JAEQND010000014.1"/>
</dbReference>
<evidence type="ECO:0000313" key="3">
    <source>
        <dbReference type="EMBL" id="MBL0427945.1"/>
    </source>
</evidence>
<dbReference type="NCBIfam" id="TIGR02675">
    <property type="entry name" value="tape_meas_nterm"/>
    <property type="match status" value="1"/>
</dbReference>
<evidence type="ECO:0000256" key="1">
    <source>
        <dbReference type="SAM" id="Coils"/>
    </source>
</evidence>
<dbReference type="InterPro" id="IPR013491">
    <property type="entry name" value="Tape_meas_N"/>
</dbReference>
<gene>
    <name evidence="3" type="ORF">JI746_22755</name>
</gene>
<organism evidence="3 4">
    <name type="scientific">Ramlibacter alkalitolerans</name>
    <dbReference type="NCBI Taxonomy" id="2039631"/>
    <lineage>
        <taxon>Bacteria</taxon>
        <taxon>Pseudomonadati</taxon>
        <taxon>Pseudomonadota</taxon>
        <taxon>Betaproteobacteria</taxon>
        <taxon>Burkholderiales</taxon>
        <taxon>Comamonadaceae</taxon>
        <taxon>Ramlibacter</taxon>
    </lineage>
</organism>
<name>A0ABS1JUH5_9BURK</name>
<accession>A0ABS1JUH5</accession>
<keyword evidence="1" id="KW-0175">Coiled coil</keyword>
<feature type="coiled-coil region" evidence="1">
    <location>
        <begin position="50"/>
        <end position="84"/>
    </location>
</feature>
<feature type="domain" description="Tape measure protein N-terminal" evidence="2">
    <location>
        <begin position="189"/>
        <end position="378"/>
    </location>
</feature>
<proteinExistence type="predicted"/>
<dbReference type="EMBL" id="JAEQND010000014">
    <property type="protein sequence ID" value="MBL0427945.1"/>
    <property type="molecule type" value="Genomic_DNA"/>
</dbReference>
<comment type="caution">
    <text evidence="3">The sequence shown here is derived from an EMBL/GenBank/DDBJ whole genome shotgun (WGS) entry which is preliminary data.</text>
</comment>
<evidence type="ECO:0000259" key="2">
    <source>
        <dbReference type="Pfam" id="PF20155"/>
    </source>
</evidence>
<reference evidence="3 4" key="1">
    <citation type="journal article" date="2017" name="Int. J. Syst. Evol. Microbiol.">
        <title>Ramlibacter alkalitolerans sp. nov., alkali-tolerant bacterium isolated from soil of ginseng.</title>
        <authorList>
            <person name="Lee D.H."/>
            <person name="Cha C.J."/>
        </authorList>
    </citation>
    <scope>NUCLEOTIDE SEQUENCE [LARGE SCALE GENOMIC DNA]</scope>
    <source>
        <strain evidence="3 4">KACC 19305</strain>
    </source>
</reference>
<dbReference type="Pfam" id="PF20155">
    <property type="entry name" value="TMP_3"/>
    <property type="match status" value="1"/>
</dbReference>
<dbReference type="Proteomes" id="UP000622707">
    <property type="component" value="Unassembled WGS sequence"/>
</dbReference>
<protein>
    <submittedName>
        <fullName evidence="3">Tape measure protein</fullName>
    </submittedName>
</protein>
<sequence>MATARKDVELAFRVSTPGAESIGDLGSDLHSLGGEGGKLAAEFERSAAALDTLRKAERAARDELRSAQQALQANKDAIRALRLETDGAGKDSDEYRSHLLQLKRAQFESEQQVRSLRAAYDSSKTATREAAAAHRALADQVKSSAGAQAESAKTLRDELKGVAGQLTQIRSAAAALVGGQMLGGMLGDVARTADEFANLAARVKLATSEGTGFNQAFSGVFEVAQRTNTAVEATGMLFTRILQAGKAMGMGVSDALALTETVNQAVQLSGASAEASTAAVTQLLQALQSGVLRGDEFNSVMEQAPRLAQALAAGLGVTTGELRKMAEAGRLTSTTVVAALQGQATALQAEFDQLPATLGRAITNLSTAWTQYVGEVDKAHGISTAAANAINVLARNLDTVAGILLSAGKAAAAYKAIQLAQTLLGQAQATTAATAATAANTAATVANTAAKRDNAAATGAAGDAAAGGAGKFAAAIGTLKLAALATVVTNFREIGTAIGETAARWVGYGKIMDRAEAAMKAGEEATRANAAAKAALAQKLQLAADKALGLSMESRKLVDEFEGVRLKGESTAEALEKLTKSLRIGDIKGIADAGAALDALGLKGELSAAQIRDSWTKALKDVDLGIFATEARAAFDSSEQGARRLAAALDGATREAIRRAGLDFQLISGGMGAAAQSALNDLDLIVSRFDSLQASGADTGRVLAASIGKAIDSADSKAAIESVKVQIEGVRNVLGDKVADGFMDQAKTKALELADALDKALPGVQSLREAYRQLGMQVPEDLARVADKNKEAWDAIQRDGRASAEVLRTAFARYAQSVLDASGAVGTGSRAATQELLKSEAAARGLAVEFDNAGRIIVRGAFDSAAAVGKMGEAFDKTTRSIERQSAALQELYDRNKIARPAGTADGFTKNADGSAAGTFTNTLPVDLADRLMRTGGKGMTPEEINAAIQQADAAFRDMQAFTRQNPGASSTEYQQSTTALENAANVARQKQTGGAIRTVKVQIGGSPASNINVASQQDSDALVGMLRQLETQSRSAA</sequence>